<name>A0A1B6NRY3_9ZZZZ</name>
<gene>
    <name evidence="1" type="ORF">MGSAQ_002433</name>
</gene>
<evidence type="ECO:0000313" key="1">
    <source>
        <dbReference type="EMBL" id="KTF06071.1"/>
    </source>
</evidence>
<comment type="caution">
    <text evidence="1">The sequence shown here is derived from an EMBL/GenBank/DDBJ whole genome shotgun (WGS) entry which is preliminary data.</text>
</comment>
<dbReference type="EMBL" id="AYSL01001388">
    <property type="protein sequence ID" value="KTF06071.1"/>
    <property type="molecule type" value="Genomic_DNA"/>
</dbReference>
<organism evidence="1">
    <name type="scientific">marine sediment metagenome</name>
    <dbReference type="NCBI Taxonomy" id="412755"/>
    <lineage>
        <taxon>unclassified sequences</taxon>
        <taxon>metagenomes</taxon>
        <taxon>ecological metagenomes</taxon>
    </lineage>
</organism>
<accession>A0A1B6NRY3</accession>
<dbReference type="AlphaFoldDB" id="A0A1B6NRY3"/>
<protein>
    <submittedName>
        <fullName evidence="1">Uncharacterized protein</fullName>
    </submittedName>
</protein>
<reference evidence="1" key="1">
    <citation type="submission" date="2013-11" db="EMBL/GenBank/DDBJ databases">
        <title>Microbial diversity, functional groups and degradation webs in Northern and Southern Mediterranean and Red Sea marine crude oil polluted sites.</title>
        <authorList>
            <person name="Daffonchio D."/>
            <person name="Mapelli F."/>
            <person name="Ferrer M."/>
            <person name="Richter M."/>
            <person name="Cherif A."/>
            <person name="Malkawi H.I."/>
            <person name="Yakimov M.M."/>
            <person name="Abdel-Fattah Y.R."/>
            <person name="Blaghen M."/>
            <person name="Golyshin P.N."/>
            <person name="Kalogerakis N."/>
            <person name="Boon N."/>
            <person name="Magagnini M."/>
            <person name="Fava F."/>
        </authorList>
    </citation>
    <scope>NUCLEOTIDE SEQUENCE</scope>
</reference>
<sequence>MADAALDPHAAIATTASGVGSGTLTTADGMPLARALAHSQRRARR</sequence>
<proteinExistence type="predicted"/>
<feature type="non-terminal residue" evidence="1">
    <location>
        <position position="45"/>
    </location>
</feature>